<dbReference type="CDD" id="cd05227">
    <property type="entry name" value="AR_SDR_e"/>
    <property type="match status" value="1"/>
</dbReference>
<keyword evidence="5" id="KW-1185">Reference proteome</keyword>
<dbReference type="GO" id="GO:0016616">
    <property type="term" value="F:oxidoreductase activity, acting on the CH-OH group of donors, NAD or NADP as acceptor"/>
    <property type="evidence" value="ECO:0007669"/>
    <property type="project" value="TreeGrafter"/>
</dbReference>
<dbReference type="InterPro" id="IPR001509">
    <property type="entry name" value="Epimerase_deHydtase"/>
</dbReference>
<dbReference type="InterPro" id="IPR050425">
    <property type="entry name" value="NAD(P)_dehydrat-like"/>
</dbReference>
<dbReference type="VEuPathDB" id="FungiDB:TRICI_004582"/>
<comment type="similarity">
    <text evidence="2">Belongs to the NAD(P)-dependent epimerase/dehydratase family. Dihydroflavonol-4-reductase subfamily.</text>
</comment>
<evidence type="ECO:0000256" key="2">
    <source>
        <dbReference type="ARBA" id="ARBA00023445"/>
    </source>
</evidence>
<dbReference type="Gene3D" id="3.40.50.720">
    <property type="entry name" value="NAD(P)-binding Rossmann-like Domain"/>
    <property type="match status" value="1"/>
</dbReference>
<accession>A0A642V6X2</accession>
<gene>
    <name evidence="4" type="ORF">TRICI_004582</name>
</gene>
<evidence type="ECO:0000313" key="5">
    <source>
        <dbReference type="Proteomes" id="UP000761534"/>
    </source>
</evidence>
<dbReference type="Proteomes" id="UP000761534">
    <property type="component" value="Unassembled WGS sequence"/>
</dbReference>
<evidence type="ECO:0000259" key="3">
    <source>
        <dbReference type="Pfam" id="PF01370"/>
    </source>
</evidence>
<evidence type="ECO:0000256" key="1">
    <source>
        <dbReference type="ARBA" id="ARBA00023002"/>
    </source>
</evidence>
<reference evidence="4" key="1">
    <citation type="journal article" date="2019" name="G3 (Bethesda)">
        <title>Genome Assemblies of Two Rare Opportunistic Yeast Pathogens: Diutina rugosa (syn. Candida rugosa) and Trichomonascus ciferrii (syn. Candida ciferrii).</title>
        <authorList>
            <person name="Mixao V."/>
            <person name="Saus E."/>
            <person name="Hansen A.P."/>
            <person name="Lass-Florl C."/>
            <person name="Gabaldon T."/>
        </authorList>
    </citation>
    <scope>NUCLEOTIDE SEQUENCE</scope>
    <source>
        <strain evidence="4">CBS 4856</strain>
    </source>
</reference>
<comment type="caution">
    <text evidence="4">The sequence shown here is derived from an EMBL/GenBank/DDBJ whole genome shotgun (WGS) entry which is preliminary data.</text>
</comment>
<evidence type="ECO:0000313" key="4">
    <source>
        <dbReference type="EMBL" id="KAA8909270.1"/>
    </source>
</evidence>
<dbReference type="PANTHER" id="PTHR10366">
    <property type="entry name" value="NAD DEPENDENT EPIMERASE/DEHYDRATASE"/>
    <property type="match status" value="1"/>
</dbReference>
<dbReference type="PANTHER" id="PTHR10366:SF579">
    <property type="entry name" value="3-BETA HYDROXYSTEROID DEHYDROGENASE_ISOMERASE FAMILY PROTEIN (AFU_ORTHOLOGUE AFUA_3G02250)"/>
    <property type="match status" value="1"/>
</dbReference>
<feature type="domain" description="NAD-dependent epimerase/dehydratase" evidence="3">
    <location>
        <begin position="9"/>
        <end position="261"/>
    </location>
</feature>
<dbReference type="Pfam" id="PF01370">
    <property type="entry name" value="Epimerase"/>
    <property type="match status" value="1"/>
</dbReference>
<proteinExistence type="inferred from homology"/>
<dbReference type="SUPFAM" id="SSF51735">
    <property type="entry name" value="NAD(P)-binding Rossmann-fold domains"/>
    <property type="match status" value="1"/>
</dbReference>
<dbReference type="OrthoDB" id="2735536at2759"/>
<keyword evidence="1" id="KW-0560">Oxidoreductase</keyword>
<organism evidence="4 5">
    <name type="scientific">Trichomonascus ciferrii</name>
    <dbReference type="NCBI Taxonomy" id="44093"/>
    <lineage>
        <taxon>Eukaryota</taxon>
        <taxon>Fungi</taxon>
        <taxon>Dikarya</taxon>
        <taxon>Ascomycota</taxon>
        <taxon>Saccharomycotina</taxon>
        <taxon>Dipodascomycetes</taxon>
        <taxon>Dipodascales</taxon>
        <taxon>Trichomonascaceae</taxon>
        <taxon>Trichomonascus</taxon>
        <taxon>Trichomonascus ciferrii complex</taxon>
    </lineage>
</organism>
<dbReference type="AlphaFoldDB" id="A0A642V6X2"/>
<name>A0A642V6X2_9ASCO</name>
<dbReference type="EMBL" id="SWFS01000345">
    <property type="protein sequence ID" value="KAA8909270.1"/>
    <property type="molecule type" value="Genomic_DNA"/>
</dbReference>
<protein>
    <recommendedName>
        <fullName evidence="3">NAD-dependent epimerase/dehydratase domain-containing protein</fullName>
    </recommendedName>
</protein>
<dbReference type="InterPro" id="IPR036291">
    <property type="entry name" value="NAD(P)-bd_dom_sf"/>
</dbReference>
<sequence length="342" mass="37496">MTTSTYERVLVTGATGFIGAHVADEVLRRGIPIKIASRSKAKAEQFIEARKDKADLITYAVIDDFEQTAGGLDKAAEGCDGVIHVASPFNYDVDDVKRELIEPAIAGAKAMMKACSAAGTIKRVVLTSSFASVIDVDRKEDNIFTYTSADWNPLTYEDACKADPVTAYRGSKKYAELEAWNYVKDNQTEFDLVTLCPPMTFGPIVHPVENVSKLNVSNGVLWSIADGVDPLPVSRVPVWIDVRDLAKAHVESLLRPEAGGKRYIAASTEFFSYQAAADIIRETFPWANDKVTKGQPGAPIEYQYKLDGQTMASELGIKYIPFKDTVVDSISQFSKMPGSFLK</sequence>